<name>A0A0U2W4Y4_9BACL</name>
<evidence type="ECO:0000313" key="1">
    <source>
        <dbReference type="EMBL" id="ALS22477.1"/>
    </source>
</evidence>
<dbReference type="KEGG" id="pnp:IJ22_21030"/>
<dbReference type="Proteomes" id="UP000061660">
    <property type="component" value="Chromosome"/>
</dbReference>
<sequence>MAFTSQDIAVIEQALQIAIRSQGEESEARKFHEVLDKLKTNAAAAMVSPPLQTTASQDGLRYDYDDSSDSL</sequence>
<proteinExistence type="predicted"/>
<reference evidence="2" key="1">
    <citation type="submission" date="2015-12" db="EMBL/GenBank/DDBJ databases">
        <title>Complete genome sequences of two moderately thermophilic Paenibacillus species.</title>
        <authorList>
            <person name="Butler R.III."/>
            <person name="Wang J."/>
            <person name="Stark B.C."/>
            <person name="Pombert J.-F."/>
        </authorList>
    </citation>
    <scope>NUCLEOTIDE SEQUENCE [LARGE SCALE GENOMIC DNA]</scope>
    <source>
        <strain evidence="2">32O-Y</strain>
    </source>
</reference>
<gene>
    <name evidence="1" type="ORF">IJ22_21030</name>
</gene>
<protein>
    <submittedName>
        <fullName evidence="1">Uncharacterized protein</fullName>
    </submittedName>
</protein>
<dbReference type="OrthoDB" id="2891041at2"/>
<dbReference type="PATRIC" id="fig|162209.4.peg.2230"/>
<organism evidence="1 2">
    <name type="scientific">Paenibacillus naphthalenovorans</name>
    <dbReference type="NCBI Taxonomy" id="162209"/>
    <lineage>
        <taxon>Bacteria</taxon>
        <taxon>Bacillati</taxon>
        <taxon>Bacillota</taxon>
        <taxon>Bacilli</taxon>
        <taxon>Bacillales</taxon>
        <taxon>Paenibacillaceae</taxon>
        <taxon>Paenibacillus</taxon>
    </lineage>
</organism>
<dbReference type="EMBL" id="CP013652">
    <property type="protein sequence ID" value="ALS22477.1"/>
    <property type="molecule type" value="Genomic_DNA"/>
</dbReference>
<dbReference type="RefSeq" id="WP_062408730.1">
    <property type="nucleotide sequence ID" value="NZ_BJCS01000001.1"/>
</dbReference>
<dbReference type="STRING" id="162209.IJ22_21030"/>
<keyword evidence="2" id="KW-1185">Reference proteome</keyword>
<reference evidence="1 2" key="2">
    <citation type="journal article" date="2016" name="Genome Announc.">
        <title>Complete Genome Sequences of Two Interactive Moderate Thermophiles, Paenibacillus napthalenovorans 32O-Y and Paenibacillus sp. 32O-W.</title>
        <authorList>
            <person name="Butler R.R.III."/>
            <person name="Wang J."/>
            <person name="Stark B.C."/>
            <person name="Pombert J.F."/>
        </authorList>
    </citation>
    <scope>NUCLEOTIDE SEQUENCE [LARGE SCALE GENOMIC DNA]</scope>
    <source>
        <strain evidence="1 2">32O-Y</strain>
    </source>
</reference>
<accession>A0A0U2W4Y4</accession>
<dbReference type="AlphaFoldDB" id="A0A0U2W4Y4"/>
<evidence type="ECO:0000313" key="2">
    <source>
        <dbReference type="Proteomes" id="UP000061660"/>
    </source>
</evidence>